<gene>
    <name evidence="2" type="ORF">F751_2816</name>
</gene>
<name>A0A087SCV3_AUXPR</name>
<dbReference type="Proteomes" id="UP000028924">
    <property type="component" value="Unassembled WGS sequence"/>
</dbReference>
<evidence type="ECO:0000313" key="3">
    <source>
        <dbReference type="Proteomes" id="UP000028924"/>
    </source>
</evidence>
<dbReference type="AlphaFoldDB" id="A0A087SCV3"/>
<sequence length="86" mass="8652">MAWPGRRGSSPSTSAGGAAPPCPPRAHPAPASARSPGSKGGRSGDRRTGRVRRRSAGGPSFSTSSALSGVRYLANTGSSEQCRTAK</sequence>
<feature type="compositionally biased region" description="Polar residues" evidence="1">
    <location>
        <begin position="75"/>
        <end position="86"/>
    </location>
</feature>
<dbReference type="EMBL" id="KL662095">
    <property type="protein sequence ID" value="KFM23557.1"/>
    <property type="molecule type" value="Genomic_DNA"/>
</dbReference>
<feature type="region of interest" description="Disordered" evidence="1">
    <location>
        <begin position="1"/>
        <end position="86"/>
    </location>
</feature>
<protein>
    <submittedName>
        <fullName evidence="2">Uncharacterized protein</fullName>
    </submittedName>
</protein>
<evidence type="ECO:0000313" key="2">
    <source>
        <dbReference type="EMBL" id="KFM23557.1"/>
    </source>
</evidence>
<accession>A0A087SCV3</accession>
<feature type="compositionally biased region" description="Low complexity" evidence="1">
    <location>
        <begin position="1"/>
        <end position="19"/>
    </location>
</feature>
<dbReference type="KEGG" id="apro:F751_2816"/>
<organism evidence="2 3">
    <name type="scientific">Auxenochlorella protothecoides</name>
    <name type="common">Green microalga</name>
    <name type="synonym">Chlorella protothecoides</name>
    <dbReference type="NCBI Taxonomy" id="3075"/>
    <lineage>
        <taxon>Eukaryota</taxon>
        <taxon>Viridiplantae</taxon>
        <taxon>Chlorophyta</taxon>
        <taxon>core chlorophytes</taxon>
        <taxon>Trebouxiophyceae</taxon>
        <taxon>Chlorellales</taxon>
        <taxon>Chlorellaceae</taxon>
        <taxon>Auxenochlorella</taxon>
    </lineage>
</organism>
<feature type="compositionally biased region" description="Low complexity" evidence="1">
    <location>
        <begin position="28"/>
        <end position="37"/>
    </location>
</feature>
<reference evidence="2 3" key="1">
    <citation type="journal article" date="2014" name="BMC Genomics">
        <title>Oil accumulation mechanisms of the oleaginous microalga Chlorella protothecoides revealed through its genome, transcriptomes, and proteomes.</title>
        <authorList>
            <person name="Gao C."/>
            <person name="Wang Y."/>
            <person name="Shen Y."/>
            <person name="Yan D."/>
            <person name="He X."/>
            <person name="Dai J."/>
            <person name="Wu Q."/>
        </authorList>
    </citation>
    <scope>NUCLEOTIDE SEQUENCE [LARGE SCALE GENOMIC DNA]</scope>
    <source>
        <strain evidence="2 3">0710</strain>
    </source>
</reference>
<proteinExistence type="predicted"/>
<evidence type="ECO:0000256" key="1">
    <source>
        <dbReference type="SAM" id="MobiDB-lite"/>
    </source>
</evidence>
<dbReference type="GeneID" id="23614207"/>
<dbReference type="RefSeq" id="XP_011396431.1">
    <property type="nucleotide sequence ID" value="XM_011398129.1"/>
</dbReference>
<keyword evidence="3" id="KW-1185">Reference proteome</keyword>